<evidence type="ECO:0000256" key="3">
    <source>
        <dbReference type="SAM" id="SignalP"/>
    </source>
</evidence>
<dbReference type="Proteomes" id="UP001153461">
    <property type="component" value="Unassembled WGS sequence"/>
</dbReference>
<gene>
    <name evidence="5" type="ORF">PNAL_LOCUS4359</name>
</gene>
<evidence type="ECO:0000313" key="6">
    <source>
        <dbReference type="Proteomes" id="UP001153461"/>
    </source>
</evidence>
<feature type="region of interest" description="Disordered" evidence="1">
    <location>
        <begin position="119"/>
        <end position="180"/>
    </location>
</feature>
<keyword evidence="3" id="KW-0732">Signal</keyword>
<evidence type="ECO:0000313" key="5">
    <source>
        <dbReference type="EMBL" id="CAG8089051.1"/>
    </source>
</evidence>
<dbReference type="AlphaFoldDB" id="A0A9W4MUP6"/>
<accession>A0A9W4MUP6</accession>
<feature type="region of interest" description="Disordered" evidence="1">
    <location>
        <begin position="251"/>
        <end position="335"/>
    </location>
</feature>
<reference evidence="5" key="1">
    <citation type="submission" date="2021-07" db="EMBL/GenBank/DDBJ databases">
        <authorList>
            <person name="Branca A.L. A."/>
        </authorList>
    </citation>
    <scope>NUCLEOTIDE SEQUENCE</scope>
</reference>
<feature type="transmembrane region" description="Helical" evidence="2">
    <location>
        <begin position="219"/>
        <end position="243"/>
    </location>
</feature>
<keyword evidence="2" id="KW-0472">Membrane</keyword>
<sequence length="335" mass="34358">MEPVTVEIPLLLFSLVLSLSPTLDFCVLPFHFISFISFISFSDTFQSNGACRTTCAKYALGIIQGKTCWCSNVAPSKGSQSDTSDCDSSCPGYPADSCGSASKGVFAYLSIIGNDVTSTAGGSTSTTSSTSTTTSTSESTSVQPTTVTVTASGSSISTSPTSTSSDDKTTTTSSSVSLETNSGGQVKTITVAATSETASADSASANTGAVGNKLSGGSIAGIVIGVLGGIALVGALIFLIFFYRKRARSASPIPSQDMTEDRTSRGSSFMGGFFPRGNGEGGAGGPIPARSGTTFTDRRMKTNTVLYPNGARDSSVSLQDNEDYSRPVLRLTNPD</sequence>
<feature type="compositionally biased region" description="Polar residues" evidence="1">
    <location>
        <begin position="302"/>
        <end position="319"/>
    </location>
</feature>
<dbReference type="PROSITE" id="PS51212">
    <property type="entry name" value="WSC"/>
    <property type="match status" value="1"/>
</dbReference>
<evidence type="ECO:0000256" key="1">
    <source>
        <dbReference type="SAM" id="MobiDB-lite"/>
    </source>
</evidence>
<keyword evidence="2" id="KW-1133">Transmembrane helix</keyword>
<feature type="domain" description="WSC" evidence="4">
    <location>
        <begin position="20"/>
        <end position="111"/>
    </location>
</feature>
<dbReference type="OrthoDB" id="448448at2759"/>
<dbReference type="PANTHER" id="PTHR16861">
    <property type="entry name" value="GLYCOPROTEIN 38"/>
    <property type="match status" value="1"/>
</dbReference>
<organism evidence="5 6">
    <name type="scientific">Penicillium nalgiovense</name>
    <dbReference type="NCBI Taxonomy" id="60175"/>
    <lineage>
        <taxon>Eukaryota</taxon>
        <taxon>Fungi</taxon>
        <taxon>Dikarya</taxon>
        <taxon>Ascomycota</taxon>
        <taxon>Pezizomycotina</taxon>
        <taxon>Eurotiomycetes</taxon>
        <taxon>Eurotiomycetidae</taxon>
        <taxon>Eurotiales</taxon>
        <taxon>Aspergillaceae</taxon>
        <taxon>Penicillium</taxon>
    </lineage>
</organism>
<dbReference type="PANTHER" id="PTHR16861:SF4">
    <property type="entry name" value="SH3 DOMAIN PROTEIN (AFU_ORTHOLOGUE AFUA_1G13610)"/>
    <property type="match status" value="1"/>
</dbReference>
<protein>
    <recommendedName>
        <fullName evidence="4">WSC domain-containing protein</fullName>
    </recommendedName>
</protein>
<name>A0A9W4MUP6_PENNA</name>
<evidence type="ECO:0000259" key="4">
    <source>
        <dbReference type="PROSITE" id="PS51212"/>
    </source>
</evidence>
<dbReference type="InterPro" id="IPR002889">
    <property type="entry name" value="WSC_carb-bd"/>
</dbReference>
<proteinExistence type="predicted"/>
<comment type="caution">
    <text evidence="5">The sequence shown here is derived from an EMBL/GenBank/DDBJ whole genome shotgun (WGS) entry which is preliminary data.</text>
</comment>
<dbReference type="CDD" id="cd12087">
    <property type="entry name" value="TM_EGFR-like"/>
    <property type="match status" value="1"/>
</dbReference>
<dbReference type="SMART" id="SM00321">
    <property type="entry name" value="WSC"/>
    <property type="match status" value="1"/>
</dbReference>
<feature type="signal peptide" evidence="3">
    <location>
        <begin position="1"/>
        <end position="18"/>
    </location>
</feature>
<feature type="chain" id="PRO_5040946549" description="WSC domain-containing protein" evidence="3">
    <location>
        <begin position="19"/>
        <end position="335"/>
    </location>
</feature>
<keyword evidence="2" id="KW-0812">Transmembrane</keyword>
<dbReference type="Pfam" id="PF01822">
    <property type="entry name" value="WSC"/>
    <property type="match status" value="1"/>
</dbReference>
<dbReference type="EMBL" id="CAJVNV010000166">
    <property type="protein sequence ID" value="CAG8089051.1"/>
    <property type="molecule type" value="Genomic_DNA"/>
</dbReference>
<evidence type="ECO:0000256" key="2">
    <source>
        <dbReference type="SAM" id="Phobius"/>
    </source>
</evidence>